<protein>
    <submittedName>
        <fullName evidence="2">Uncharacterized protein</fullName>
    </submittedName>
</protein>
<evidence type="ECO:0000256" key="1">
    <source>
        <dbReference type="SAM" id="MobiDB-lite"/>
    </source>
</evidence>
<accession>A0A7K0ENI0</accession>
<dbReference type="AlphaFoldDB" id="A0A7K0ENI0"/>
<sequence length="54" mass="6079">MKKNLLRQKRTNVIGGATTGRTPFPPGQQWNQNRELENPEAIARVNSKVSVSFI</sequence>
<comment type="caution">
    <text evidence="2">The sequence shown here is derived from an EMBL/GenBank/DDBJ whole genome shotgun (WGS) entry which is preliminary data.</text>
</comment>
<keyword evidence="3" id="KW-1185">Reference proteome</keyword>
<proteinExistence type="predicted"/>
<name>A0A7K0ENI0_9BACT</name>
<evidence type="ECO:0000313" key="3">
    <source>
        <dbReference type="Proteomes" id="UP000441754"/>
    </source>
</evidence>
<gene>
    <name evidence="2" type="ORF">GJJ30_18900</name>
</gene>
<feature type="region of interest" description="Disordered" evidence="1">
    <location>
        <begin position="1"/>
        <end position="32"/>
    </location>
</feature>
<evidence type="ECO:0000313" key="2">
    <source>
        <dbReference type="EMBL" id="MRS63377.1"/>
    </source>
</evidence>
<dbReference type="EMBL" id="WJXZ01000012">
    <property type="protein sequence ID" value="MRS63377.1"/>
    <property type="molecule type" value="Genomic_DNA"/>
</dbReference>
<reference evidence="2 3" key="1">
    <citation type="journal article" date="2018" name="Antonie Van Leeuwenhoek">
        <title>Larkinella terrae sp. nov., isolated from soil on Jeju Island, South Korea.</title>
        <authorList>
            <person name="Ten L.N."/>
            <person name="Jeon J."/>
            <person name="Park S.J."/>
            <person name="Park S."/>
            <person name="Lee S.Y."/>
            <person name="Kim M.K."/>
            <person name="Jung H.Y."/>
        </authorList>
    </citation>
    <scope>NUCLEOTIDE SEQUENCE [LARGE SCALE GENOMIC DNA]</scope>
    <source>
        <strain evidence="2 3">KCTC 52001</strain>
    </source>
</reference>
<organism evidence="2 3">
    <name type="scientific">Larkinella terrae</name>
    <dbReference type="NCBI Taxonomy" id="2025311"/>
    <lineage>
        <taxon>Bacteria</taxon>
        <taxon>Pseudomonadati</taxon>
        <taxon>Bacteroidota</taxon>
        <taxon>Cytophagia</taxon>
        <taxon>Cytophagales</taxon>
        <taxon>Spirosomataceae</taxon>
        <taxon>Larkinella</taxon>
    </lineage>
</organism>
<feature type="compositionally biased region" description="Basic residues" evidence="1">
    <location>
        <begin position="1"/>
        <end position="10"/>
    </location>
</feature>
<dbReference type="Proteomes" id="UP000441754">
    <property type="component" value="Unassembled WGS sequence"/>
</dbReference>
<dbReference type="RefSeq" id="WP_154176750.1">
    <property type="nucleotide sequence ID" value="NZ_WJXZ01000012.1"/>
</dbReference>